<reference evidence="2" key="1">
    <citation type="journal article" date="2019" name="Int. J. Syst. Evol. Microbiol.">
        <title>The Global Catalogue of Microorganisms (GCM) 10K type strain sequencing project: providing services to taxonomists for standard genome sequencing and annotation.</title>
        <authorList>
            <consortium name="The Broad Institute Genomics Platform"/>
            <consortium name="The Broad Institute Genome Sequencing Center for Infectious Disease"/>
            <person name="Wu L."/>
            <person name="Ma J."/>
        </authorList>
    </citation>
    <scope>NUCLEOTIDE SEQUENCE [LARGE SCALE GENOMIC DNA]</scope>
    <source>
        <strain evidence="2">WYCCWR 12678</strain>
    </source>
</reference>
<protein>
    <submittedName>
        <fullName evidence="1">Uncharacterized protein</fullName>
    </submittedName>
</protein>
<comment type="caution">
    <text evidence="1">The sequence shown here is derived from an EMBL/GenBank/DDBJ whole genome shotgun (WGS) entry which is preliminary data.</text>
</comment>
<keyword evidence="2" id="KW-1185">Reference proteome</keyword>
<proteinExistence type="predicted"/>
<dbReference type="Proteomes" id="UP001596002">
    <property type="component" value="Unassembled WGS sequence"/>
</dbReference>
<evidence type="ECO:0000313" key="2">
    <source>
        <dbReference type="Proteomes" id="UP001596002"/>
    </source>
</evidence>
<dbReference type="RefSeq" id="WP_380028846.1">
    <property type="nucleotide sequence ID" value="NZ_JBHSHC010000147.1"/>
</dbReference>
<accession>A0ABV9Q6N7</accession>
<dbReference type="EMBL" id="JBHSHC010000147">
    <property type="protein sequence ID" value="MFC4769855.1"/>
    <property type="molecule type" value="Genomic_DNA"/>
</dbReference>
<gene>
    <name evidence="1" type="ORF">ACFO8Q_21340</name>
</gene>
<name>A0ABV9Q6N7_9BACL</name>
<sequence>MAVTLDGVGGAVGFNKKHPSAEGRRMLFDLVGQTLIDILLFSWYDFSNNLI</sequence>
<organism evidence="1 2">
    <name type="scientific">Effusibacillus consociatus</name>
    <dbReference type="NCBI Taxonomy" id="1117041"/>
    <lineage>
        <taxon>Bacteria</taxon>
        <taxon>Bacillati</taxon>
        <taxon>Bacillota</taxon>
        <taxon>Bacilli</taxon>
        <taxon>Bacillales</taxon>
        <taxon>Alicyclobacillaceae</taxon>
        <taxon>Effusibacillus</taxon>
    </lineage>
</organism>
<evidence type="ECO:0000313" key="1">
    <source>
        <dbReference type="EMBL" id="MFC4769855.1"/>
    </source>
</evidence>